<reference evidence="1" key="1">
    <citation type="submission" date="2020-12" db="EMBL/GenBank/DDBJ databases">
        <title>Metabolic potential, ecology and presence of endohyphal bacteria is reflected in genomic diversity of Mucoromycotina.</title>
        <authorList>
            <person name="Muszewska A."/>
            <person name="Okrasinska A."/>
            <person name="Steczkiewicz K."/>
            <person name="Drgas O."/>
            <person name="Orlowska M."/>
            <person name="Perlinska-Lenart U."/>
            <person name="Aleksandrzak-Piekarczyk T."/>
            <person name="Szatraj K."/>
            <person name="Zielenkiewicz U."/>
            <person name="Pilsyk S."/>
            <person name="Malc E."/>
            <person name="Mieczkowski P."/>
            <person name="Kruszewska J.S."/>
            <person name="Biernat P."/>
            <person name="Pawlowska J."/>
        </authorList>
    </citation>
    <scope>NUCLEOTIDE SEQUENCE</scope>
    <source>
        <strain evidence="1">WA0000067209</strain>
    </source>
</reference>
<dbReference type="Proteomes" id="UP000654370">
    <property type="component" value="Unassembled WGS sequence"/>
</dbReference>
<protein>
    <submittedName>
        <fullName evidence="1">Uncharacterized protein</fullName>
    </submittedName>
</protein>
<sequence length="176" mass="19832">MAPLFRIPGTDTWLVDATVDCRYIPSAPQQAATGSKPVLLVMYDRTLQQIAVREHACISLINDLPTFTSIWMKALVESLEVDLLEESNPLVLEALSFEREEASHVFPSVQDTSEKTCMVYSGCPLELHSLFCFGQPMEVWNSLQSFSHYRCPVAIGPVLYDLRNTGFGEPDFDRNR</sequence>
<accession>A0A8H7Q312</accession>
<evidence type="ECO:0000313" key="1">
    <source>
        <dbReference type="EMBL" id="KAG2184615.1"/>
    </source>
</evidence>
<keyword evidence="2" id="KW-1185">Reference proteome</keyword>
<dbReference type="AlphaFoldDB" id="A0A8H7Q312"/>
<name>A0A8H7Q312_MORIS</name>
<evidence type="ECO:0000313" key="2">
    <source>
        <dbReference type="Proteomes" id="UP000654370"/>
    </source>
</evidence>
<comment type="caution">
    <text evidence="1">The sequence shown here is derived from an EMBL/GenBank/DDBJ whole genome shotgun (WGS) entry which is preliminary data.</text>
</comment>
<proteinExistence type="predicted"/>
<gene>
    <name evidence="1" type="ORF">INT43_000524</name>
</gene>
<dbReference type="EMBL" id="JAEPQZ010000002">
    <property type="protein sequence ID" value="KAG2184615.1"/>
    <property type="molecule type" value="Genomic_DNA"/>
</dbReference>
<organism evidence="1 2">
    <name type="scientific">Mortierella isabellina</name>
    <name type="common">Filamentous fungus</name>
    <name type="synonym">Umbelopsis isabellina</name>
    <dbReference type="NCBI Taxonomy" id="91625"/>
    <lineage>
        <taxon>Eukaryota</taxon>
        <taxon>Fungi</taxon>
        <taxon>Fungi incertae sedis</taxon>
        <taxon>Mucoromycota</taxon>
        <taxon>Mucoromycotina</taxon>
        <taxon>Umbelopsidomycetes</taxon>
        <taxon>Umbelopsidales</taxon>
        <taxon>Umbelopsidaceae</taxon>
        <taxon>Umbelopsis</taxon>
    </lineage>
</organism>